<feature type="compositionally biased region" description="Low complexity" evidence="1">
    <location>
        <begin position="386"/>
        <end position="412"/>
    </location>
</feature>
<evidence type="ECO:0000256" key="1">
    <source>
        <dbReference type="SAM" id="MobiDB-lite"/>
    </source>
</evidence>
<feature type="compositionally biased region" description="Acidic residues" evidence="1">
    <location>
        <begin position="527"/>
        <end position="549"/>
    </location>
</feature>
<name>A0A0F7U9S5_NEOCL</name>
<evidence type="ECO:0000313" key="3">
    <source>
        <dbReference type="EMBL" id="CEL65380.1"/>
    </source>
</evidence>
<feature type="compositionally biased region" description="Basic and acidic residues" evidence="1">
    <location>
        <begin position="77"/>
        <end position="143"/>
    </location>
</feature>
<feature type="compositionally biased region" description="Pro residues" evidence="1">
    <location>
        <begin position="10"/>
        <end position="24"/>
    </location>
</feature>
<evidence type="ECO:0000259" key="2">
    <source>
        <dbReference type="Pfam" id="PF09747"/>
    </source>
</evidence>
<feature type="compositionally biased region" description="Low complexity" evidence="1">
    <location>
        <begin position="25"/>
        <end position="43"/>
    </location>
</feature>
<dbReference type="InterPro" id="IPR018613">
    <property type="entry name" value="Ccdc97-like"/>
</dbReference>
<feature type="compositionally biased region" description="Low complexity" evidence="1">
    <location>
        <begin position="517"/>
        <end position="526"/>
    </location>
</feature>
<feature type="compositionally biased region" description="Acidic residues" evidence="1">
    <location>
        <begin position="144"/>
        <end position="154"/>
    </location>
</feature>
<feature type="compositionally biased region" description="Basic and acidic residues" evidence="1">
    <location>
        <begin position="506"/>
        <end position="516"/>
    </location>
</feature>
<dbReference type="PANTHER" id="PTHR31840:SF1">
    <property type="entry name" value="COILED-COIL DOMAIN-CONTAINING PROTEIN 97"/>
    <property type="match status" value="1"/>
</dbReference>
<dbReference type="AlphaFoldDB" id="A0A0F7U9S5"/>
<feature type="region of interest" description="Disordered" evidence="1">
    <location>
        <begin position="198"/>
        <end position="241"/>
    </location>
</feature>
<organism evidence="3">
    <name type="scientific">Neospora caninum (strain Liverpool)</name>
    <dbReference type="NCBI Taxonomy" id="572307"/>
    <lineage>
        <taxon>Eukaryota</taxon>
        <taxon>Sar</taxon>
        <taxon>Alveolata</taxon>
        <taxon>Apicomplexa</taxon>
        <taxon>Conoidasida</taxon>
        <taxon>Coccidia</taxon>
        <taxon>Eucoccidiorida</taxon>
        <taxon>Eimeriorina</taxon>
        <taxon>Sarcocystidae</taxon>
        <taxon>Neospora</taxon>
    </lineage>
</organism>
<protein>
    <recommendedName>
        <fullName evidence="2">CCD97-like C-terminal domain-containing protein</fullName>
    </recommendedName>
</protein>
<dbReference type="Pfam" id="PF09747">
    <property type="entry name" value="CCD97-like_C"/>
    <property type="match status" value="2"/>
</dbReference>
<feature type="region of interest" description="Disordered" evidence="1">
    <location>
        <begin position="1"/>
        <end position="165"/>
    </location>
</feature>
<sequence>MATPSRISSPQPPASPASPSPASPSPAALSAFASRLRSSPFFAGKKTRSRPPVSSFAFAEPEEHLDEDQEEPETEREEGKKDEREEEKKDKREEEKKDEREEEKNEEKREEEERAEWQMEEREQPLGDQKGEHVDAELQKGEEEEREEKEEDTNEVSRQRVLLTERASCQDPVELFANDEAIQEQIRFLETAEPSLGPAAVAAQRRRSQLGEARRDAAGWKAEDAERQREDGGGASSPSLNSAGIVNMLLKHDKFVARPKLVFQNGEYRQEDRTEDELVADLQRLMRDSPHVVLERHGACFEEEHLRFFKEEFAASPEVQFYVKSLADKSSPGESEKMRANRRLAKMRQLVADGEFFSETAMQARQPALYHEFVGRYTAVPNPMRSSDSPGSSPESSSSSSSSSSPAACLSSRPFRAPQALVSSRLHAASSPGAAKHEEKTFFSADPRSLSSCLLNAMDNREMRRQAEEERGRWFLQDEELLAHIDGGRTLKTLQEGRPARRPHARREERGGRRGAQEAAESLSGVDLDEDEDSDDFESDWDSEEEEVGESVPRGCRGVAPVGGKRRRRFVDATAYAQKQQDFLLLMQEKFLAGHDARHIDYDAIDNDEALDDLQEMGRDLEEQYFCGEEDSSEERETRKPAHGDTAGDAASARLHFPTWTDA</sequence>
<proteinExistence type="predicted"/>
<feature type="region of interest" description="Disordered" evidence="1">
    <location>
        <begin position="381"/>
        <end position="412"/>
    </location>
</feature>
<dbReference type="PANTHER" id="PTHR31840">
    <property type="entry name" value="COILED-COIL DOMAIN-CONTAINING PROTEIN 97"/>
    <property type="match status" value="1"/>
</dbReference>
<accession>A0A0F7U9S5</accession>
<feature type="region of interest" description="Disordered" evidence="1">
    <location>
        <begin position="628"/>
        <end position="663"/>
    </location>
</feature>
<dbReference type="EMBL" id="LN714479">
    <property type="protein sequence ID" value="CEL65380.1"/>
    <property type="molecule type" value="Genomic_DNA"/>
</dbReference>
<feature type="region of interest" description="Disordered" evidence="1">
    <location>
        <begin position="488"/>
        <end position="559"/>
    </location>
</feature>
<feature type="domain" description="CCD97-like C-terminal" evidence="2">
    <location>
        <begin position="341"/>
        <end position="382"/>
    </location>
</feature>
<feature type="compositionally biased region" description="Acidic residues" evidence="1">
    <location>
        <begin position="63"/>
        <end position="76"/>
    </location>
</feature>
<reference evidence="3" key="1">
    <citation type="journal article" date="2015" name="PLoS ONE">
        <title>Comprehensive Evaluation of Toxoplasma gondii VEG and Neospora caninum LIV Genomes with Tachyzoite Stage Transcriptome and Proteome Defines Novel Transcript Features.</title>
        <authorList>
            <person name="Ramaprasad A."/>
            <person name="Mourier T."/>
            <person name="Naeem R."/>
            <person name="Malas T.B."/>
            <person name="Moussa E."/>
            <person name="Panigrahi A."/>
            <person name="Vermont S.J."/>
            <person name="Otto T.D."/>
            <person name="Wastling J."/>
            <person name="Pain A."/>
        </authorList>
    </citation>
    <scope>NUCLEOTIDE SEQUENCE</scope>
    <source>
        <strain evidence="3">Liverpool</strain>
    </source>
</reference>
<feature type="domain" description="CCD97-like C-terminal" evidence="2">
    <location>
        <begin position="446"/>
        <end position="626"/>
    </location>
</feature>
<feature type="compositionally biased region" description="Basic and acidic residues" evidence="1">
    <location>
        <begin position="212"/>
        <end position="232"/>
    </location>
</feature>
<dbReference type="InterPro" id="IPR040233">
    <property type="entry name" value="CCD97-like_C"/>
</dbReference>
<gene>
    <name evidence="3" type="ORF">BN1204_012300</name>
</gene>